<feature type="domain" description="Carboxyltransferase" evidence="4">
    <location>
        <begin position="29"/>
        <end position="303"/>
    </location>
</feature>
<proteinExistence type="predicted"/>
<evidence type="ECO:0000313" key="5">
    <source>
        <dbReference type="EMBL" id="MDQ2066552.1"/>
    </source>
</evidence>
<dbReference type="Pfam" id="PF02626">
    <property type="entry name" value="CT_A_B"/>
    <property type="match status" value="1"/>
</dbReference>
<keyword evidence="3" id="KW-0067">ATP-binding</keyword>
<dbReference type="InterPro" id="IPR029000">
    <property type="entry name" value="Cyclophilin-like_dom_sf"/>
</dbReference>
<keyword evidence="2" id="KW-0378">Hydrolase</keyword>
<dbReference type="RefSeq" id="WP_306680250.1">
    <property type="nucleotide sequence ID" value="NZ_JAVDBT010000007.1"/>
</dbReference>
<dbReference type="PANTHER" id="PTHR43309">
    <property type="entry name" value="5-OXOPROLINASE SUBUNIT C"/>
    <property type="match status" value="1"/>
</dbReference>
<sequence>MVSNKAEIEVLEAGPHVTLQDAGRPGLMRFGVPNSGPMDRKALTIANTALGNPAGQSGIEVSPAGLRLRLTRGTLTLAIAGGGFAVSRNGQALRAWQVVTLQQGDELTLRPGPWGSWCCLAVAGQLEADTWLGATATHGLSGLGGGALRAGQSLTVNECRTLPERPIPCPVFCRPRRRLNVILGPQDALFSDGTVARFLSQTFRLTAAFDRMGQRLAGPNIAPEAALGIPSQGLTRGAVQVSGDGIASILMADHQTTGGYPKIATVLLDDTDGLAQLRPGDAISFTAITPAKAVQLARQRARAFQCYLAQLASH</sequence>
<organism evidence="5 6">
    <name type="scientific">Pseudogemmobacter lacusdianii</name>
    <dbReference type="NCBI Taxonomy" id="3069608"/>
    <lineage>
        <taxon>Bacteria</taxon>
        <taxon>Pseudomonadati</taxon>
        <taxon>Pseudomonadota</taxon>
        <taxon>Alphaproteobacteria</taxon>
        <taxon>Rhodobacterales</taxon>
        <taxon>Paracoccaceae</taxon>
        <taxon>Pseudogemmobacter</taxon>
    </lineage>
</organism>
<dbReference type="SMART" id="SM00797">
    <property type="entry name" value="AHS2"/>
    <property type="match status" value="1"/>
</dbReference>
<dbReference type="EMBL" id="JAVDBT010000007">
    <property type="protein sequence ID" value="MDQ2066552.1"/>
    <property type="molecule type" value="Genomic_DNA"/>
</dbReference>
<dbReference type="PANTHER" id="PTHR43309:SF5">
    <property type="entry name" value="5-OXOPROLINASE SUBUNIT C"/>
    <property type="match status" value="1"/>
</dbReference>
<evidence type="ECO:0000256" key="3">
    <source>
        <dbReference type="ARBA" id="ARBA00022840"/>
    </source>
</evidence>
<gene>
    <name evidence="5" type="ORF">Q9295_09210</name>
</gene>
<comment type="caution">
    <text evidence="5">The sequence shown here is derived from an EMBL/GenBank/DDBJ whole genome shotgun (WGS) entry which is preliminary data.</text>
</comment>
<dbReference type="Gene3D" id="2.40.100.10">
    <property type="entry name" value="Cyclophilin-like"/>
    <property type="match status" value="1"/>
</dbReference>
<evidence type="ECO:0000313" key="6">
    <source>
        <dbReference type="Proteomes" id="UP001239680"/>
    </source>
</evidence>
<evidence type="ECO:0000256" key="2">
    <source>
        <dbReference type="ARBA" id="ARBA00022801"/>
    </source>
</evidence>
<name>A0ABU0VXR8_9RHOB</name>
<dbReference type="InterPro" id="IPR003778">
    <property type="entry name" value="CT_A_B"/>
</dbReference>
<dbReference type="Proteomes" id="UP001239680">
    <property type="component" value="Unassembled WGS sequence"/>
</dbReference>
<keyword evidence="1" id="KW-0547">Nucleotide-binding</keyword>
<reference evidence="5 6" key="1">
    <citation type="submission" date="2023-08" db="EMBL/GenBank/DDBJ databases">
        <title>Characterization of two Paracoccaceae strains isolated from Phycosphere and proposal of Xinfangfangia lacusdiani sp. nov.</title>
        <authorList>
            <person name="Deng Y."/>
            <person name="Zhang Y.Q."/>
        </authorList>
    </citation>
    <scope>NUCLEOTIDE SEQUENCE [LARGE SCALE GENOMIC DNA]</scope>
    <source>
        <strain evidence="5 6">CPCC 101601</strain>
    </source>
</reference>
<protein>
    <submittedName>
        <fullName evidence="5">Biotin-dependent carboxyltransferase family protein</fullName>
    </submittedName>
</protein>
<keyword evidence="6" id="KW-1185">Reference proteome</keyword>
<dbReference type="InterPro" id="IPR052708">
    <property type="entry name" value="PxpC"/>
</dbReference>
<evidence type="ECO:0000256" key="1">
    <source>
        <dbReference type="ARBA" id="ARBA00022741"/>
    </source>
</evidence>
<evidence type="ECO:0000259" key="4">
    <source>
        <dbReference type="SMART" id="SM00797"/>
    </source>
</evidence>
<accession>A0ABU0VXR8</accession>
<dbReference type="SUPFAM" id="SSF50891">
    <property type="entry name" value="Cyclophilin-like"/>
    <property type="match status" value="1"/>
</dbReference>